<proteinExistence type="predicted"/>
<dbReference type="Proteomes" id="UP000007799">
    <property type="component" value="Unassembled WGS sequence"/>
</dbReference>
<accession>F2U8T2</accession>
<evidence type="ECO:0000256" key="1">
    <source>
        <dbReference type="SAM" id="MobiDB-lite"/>
    </source>
</evidence>
<evidence type="ECO:0000313" key="3">
    <source>
        <dbReference type="Proteomes" id="UP000007799"/>
    </source>
</evidence>
<keyword evidence="3" id="KW-1185">Reference proteome</keyword>
<feature type="compositionally biased region" description="Low complexity" evidence="1">
    <location>
        <begin position="79"/>
        <end position="96"/>
    </location>
</feature>
<dbReference type="EMBL" id="GL832964">
    <property type="protein sequence ID" value="EGD72790.1"/>
    <property type="molecule type" value="Genomic_DNA"/>
</dbReference>
<dbReference type="RefSeq" id="XP_004994613.1">
    <property type="nucleotide sequence ID" value="XM_004994556.1"/>
</dbReference>
<dbReference type="AlphaFoldDB" id="F2U8T2"/>
<evidence type="ECO:0000313" key="2">
    <source>
        <dbReference type="EMBL" id="EGD72790.1"/>
    </source>
</evidence>
<feature type="region of interest" description="Disordered" evidence="1">
    <location>
        <begin position="68"/>
        <end position="96"/>
    </location>
</feature>
<feature type="region of interest" description="Disordered" evidence="1">
    <location>
        <begin position="1"/>
        <end position="24"/>
    </location>
</feature>
<feature type="compositionally biased region" description="Polar residues" evidence="1">
    <location>
        <begin position="15"/>
        <end position="24"/>
    </location>
</feature>
<organism evidence="3">
    <name type="scientific">Salpingoeca rosetta (strain ATCC 50818 / BSB-021)</name>
    <dbReference type="NCBI Taxonomy" id="946362"/>
    <lineage>
        <taxon>Eukaryota</taxon>
        <taxon>Choanoflagellata</taxon>
        <taxon>Craspedida</taxon>
        <taxon>Salpingoecidae</taxon>
        <taxon>Salpingoeca</taxon>
    </lineage>
</organism>
<feature type="compositionally biased region" description="Low complexity" evidence="1">
    <location>
        <begin position="1"/>
        <end position="14"/>
    </location>
</feature>
<name>F2U8T2_SALR5</name>
<dbReference type="GeneID" id="16075196"/>
<protein>
    <submittedName>
        <fullName evidence="2">Uncharacterized protein</fullName>
    </submittedName>
</protein>
<dbReference type="InParanoid" id="F2U8T2"/>
<reference evidence="2" key="1">
    <citation type="submission" date="2009-08" db="EMBL/GenBank/DDBJ databases">
        <title>Annotation of Salpingoeca rosetta.</title>
        <authorList>
            <consortium name="The Broad Institute Genome Sequencing Platform"/>
            <person name="Russ C."/>
            <person name="Cuomo C."/>
            <person name="Burger G."/>
            <person name="Gray M.W."/>
            <person name="Holland P.W.H."/>
            <person name="King N."/>
            <person name="Lang F.B.F."/>
            <person name="Roger A.J."/>
            <person name="Ruiz-Trillo I."/>
            <person name="Young S.K."/>
            <person name="Zeng Q."/>
            <person name="Gargeya S."/>
            <person name="Alvarado L."/>
            <person name="Berlin A."/>
            <person name="Chapman S.B."/>
            <person name="Chen Z."/>
            <person name="Freedman E."/>
            <person name="Gellesch M."/>
            <person name="Goldberg J."/>
            <person name="Griggs A."/>
            <person name="Gujja S."/>
            <person name="Heilman E."/>
            <person name="Heiman D."/>
            <person name="Howarth C."/>
            <person name="Mehta T."/>
            <person name="Neiman D."/>
            <person name="Pearson M."/>
            <person name="Roberts A."/>
            <person name="Saif S."/>
            <person name="Shea T."/>
            <person name="Shenoy N."/>
            <person name="Sisk P."/>
            <person name="Stolte C."/>
            <person name="Sykes S."/>
            <person name="White J."/>
            <person name="Yandava C."/>
            <person name="Haas B."/>
            <person name="Nusbaum C."/>
            <person name="Birren B."/>
        </authorList>
    </citation>
    <scope>NUCLEOTIDE SEQUENCE [LARGE SCALE GENOMIC DNA]</scope>
    <source>
        <strain evidence="2">ATCC 50818</strain>
    </source>
</reference>
<gene>
    <name evidence="2" type="ORF">PTSG_12187</name>
</gene>
<dbReference type="KEGG" id="sre:PTSG_12187"/>
<sequence length="156" mass="16590">MTARQQQQQQQQQQYGANTTGTITPHHQHVQAVTNEAPEHRGTACRRCHSSSMVLGDLVGARELVLTPRNGKGKKETTAARAAASALTPTRTSTTTSFTVTANATATTTTAASRAHEQQGTTAVVNKTLPVSRREAIARCGEAAAGRRSNKEGLDR</sequence>